<proteinExistence type="predicted"/>
<dbReference type="PATRIC" id="fig|888808.3.peg.1005"/>
<evidence type="ECO:0000313" key="1">
    <source>
        <dbReference type="EMBL" id="EGJ39832.1"/>
    </source>
</evidence>
<protein>
    <submittedName>
        <fullName evidence="1">Uncharacterized protein</fullName>
    </submittedName>
</protein>
<gene>
    <name evidence="1" type="ORF">HMPREF9380_1030</name>
</gene>
<evidence type="ECO:0000313" key="2">
    <source>
        <dbReference type="Proteomes" id="UP000006459"/>
    </source>
</evidence>
<dbReference type="Proteomes" id="UP000006459">
    <property type="component" value="Unassembled WGS sequence"/>
</dbReference>
<sequence>MKLDKSQFDIPKKVTILSSRVAPVYKNVNGESIATEEVAKITCSVQDTDKIQALKDLGYSLDDLKGIRLEIVDNLDKLAKSVEKDELNSLVVELVNPEVHLSWRANNNGGGNWGGLKLVATDIKFIGA</sequence>
<comment type="caution">
    <text evidence="1">The sequence shown here is derived from an EMBL/GenBank/DDBJ whole genome shotgun (WGS) entry which is preliminary data.</text>
</comment>
<reference evidence="1 2" key="1">
    <citation type="submission" date="2011-03" db="EMBL/GenBank/DDBJ databases">
        <authorList>
            <person name="Muzny D."/>
            <person name="Qin X."/>
            <person name="Deng J."/>
            <person name="Jiang H."/>
            <person name="Liu Y."/>
            <person name="Qu J."/>
            <person name="Song X.-Z."/>
            <person name="Zhang L."/>
            <person name="Thornton R."/>
            <person name="Coyle M."/>
            <person name="Francisco L."/>
            <person name="Jackson L."/>
            <person name="Javaid M."/>
            <person name="Korchina V."/>
            <person name="Kovar C."/>
            <person name="Mata R."/>
            <person name="Mathew T."/>
            <person name="Ngo R."/>
            <person name="Nguyen L."/>
            <person name="Nguyen N."/>
            <person name="Okwuonu G."/>
            <person name="Ongeri F."/>
            <person name="Pham C."/>
            <person name="Simmons D."/>
            <person name="Wilczek-Boney K."/>
            <person name="Hale W."/>
            <person name="Jakkamsetti A."/>
            <person name="Pham P."/>
            <person name="Ruth R."/>
            <person name="San Lucas F."/>
            <person name="Warren J."/>
            <person name="Zhang J."/>
            <person name="Zhao Z."/>
            <person name="Zhou C."/>
            <person name="Zhu D."/>
            <person name="Lee S."/>
            <person name="Bess C."/>
            <person name="Blankenburg K."/>
            <person name="Forbes L."/>
            <person name="Fu Q."/>
            <person name="Gubbala S."/>
            <person name="Hirani K."/>
            <person name="Jayaseelan J.C."/>
            <person name="Lara F."/>
            <person name="Munidasa M."/>
            <person name="Palculict T."/>
            <person name="Patil S."/>
            <person name="Pu L.-L."/>
            <person name="Saada N."/>
            <person name="Tang L."/>
            <person name="Weissenberger G."/>
            <person name="Zhu Y."/>
            <person name="Hemphill L."/>
            <person name="Shang Y."/>
            <person name="Youmans B."/>
            <person name="Ayvaz T."/>
            <person name="Ross M."/>
            <person name="Santibanez J."/>
            <person name="Aqrawi P."/>
            <person name="Gross S."/>
            <person name="Joshi V."/>
            <person name="Fowler G."/>
            <person name="Nazareth L."/>
            <person name="Reid J."/>
            <person name="Worley K."/>
            <person name="Petrosino J."/>
            <person name="Highlander S."/>
            <person name="Gibbs R."/>
        </authorList>
    </citation>
    <scope>NUCLEOTIDE SEQUENCE [LARGE SCALE GENOMIC DNA]</scope>
    <source>
        <strain evidence="1 2">SK49</strain>
    </source>
</reference>
<accession>F3UWZ2</accession>
<dbReference type="HOGENOM" id="CLU_1958418_0_0_9"/>
<organism evidence="1 2">
    <name type="scientific">Streptococcus sanguinis SK49</name>
    <dbReference type="NCBI Taxonomy" id="888808"/>
    <lineage>
        <taxon>Bacteria</taxon>
        <taxon>Bacillati</taxon>
        <taxon>Bacillota</taxon>
        <taxon>Bacilli</taxon>
        <taxon>Lactobacillales</taxon>
        <taxon>Streptococcaceae</taxon>
        <taxon>Streptococcus</taxon>
    </lineage>
</organism>
<dbReference type="EMBL" id="AFFO01000008">
    <property type="protein sequence ID" value="EGJ39832.1"/>
    <property type="molecule type" value="Genomic_DNA"/>
</dbReference>
<dbReference type="AlphaFoldDB" id="F3UWZ2"/>
<name>F3UWZ2_STRSA</name>